<dbReference type="EMBL" id="CABEEZ010000072">
    <property type="protein sequence ID" value="VTR33432.1"/>
    <property type="molecule type" value="Genomic_DNA"/>
</dbReference>
<gene>
    <name evidence="1" type="primary">yfgF_5</name>
    <name evidence="1" type="ORF">NCTC12965_03502</name>
</gene>
<protein>
    <submittedName>
        <fullName evidence="1">Cyclic di-GMP phosphodiesterase YfgF</fullName>
        <ecNumber evidence="1">3.1.4.52</ecNumber>
    </submittedName>
</protein>
<dbReference type="GO" id="GO:0071111">
    <property type="term" value="F:cyclic-guanylate-specific phosphodiesterase activity"/>
    <property type="evidence" value="ECO:0007669"/>
    <property type="project" value="UniProtKB-EC"/>
</dbReference>
<keyword evidence="1" id="KW-0378">Hydrolase</keyword>
<dbReference type="EC" id="3.1.4.52" evidence="1"/>
<organism evidence="1">
    <name type="scientific">Serratia fonticola</name>
    <dbReference type="NCBI Taxonomy" id="47917"/>
    <lineage>
        <taxon>Bacteria</taxon>
        <taxon>Pseudomonadati</taxon>
        <taxon>Pseudomonadota</taxon>
        <taxon>Gammaproteobacteria</taxon>
        <taxon>Enterobacterales</taxon>
        <taxon>Yersiniaceae</taxon>
        <taxon>Serratia</taxon>
    </lineage>
</organism>
<name>A0A4U9UNG6_SERFO</name>
<dbReference type="AlphaFoldDB" id="A0A4U9UNG6"/>
<evidence type="ECO:0000313" key="1">
    <source>
        <dbReference type="EMBL" id="VTR33432.1"/>
    </source>
</evidence>
<reference evidence="1" key="1">
    <citation type="submission" date="2019-05" db="EMBL/GenBank/DDBJ databases">
        <authorList>
            <consortium name="Pathogen Informatics"/>
        </authorList>
    </citation>
    <scope>NUCLEOTIDE SEQUENCE [LARGE SCALE GENOMIC DNA]</scope>
    <source>
        <strain evidence="1">NCTC12965</strain>
    </source>
</reference>
<sequence length="58" mass="6869">MQNDHHVVQNEIKRKVALLHWVQRSLDNDGFMLMAQPIVGVRGDSYHEILLRMLDDER</sequence>
<proteinExistence type="predicted"/>
<accession>A0A4U9UNG6</accession>